<reference evidence="1 2" key="1">
    <citation type="submission" date="2022-12" db="EMBL/GenBank/DDBJ databases">
        <title>Chromosome-level genome of Tegillarca granosa.</title>
        <authorList>
            <person name="Kim J."/>
        </authorList>
    </citation>
    <scope>NUCLEOTIDE SEQUENCE [LARGE SCALE GENOMIC DNA]</scope>
    <source>
        <strain evidence="1">Teg-2019</strain>
        <tissue evidence="1">Adductor muscle</tissue>
    </source>
</reference>
<dbReference type="Gene3D" id="2.40.128.180">
    <property type="match status" value="1"/>
</dbReference>
<accession>A0ABQ9EZS5</accession>
<evidence type="ECO:0000313" key="2">
    <source>
        <dbReference type="Proteomes" id="UP001217089"/>
    </source>
</evidence>
<dbReference type="EMBL" id="JARBDR010000640">
    <property type="protein sequence ID" value="KAJ8310670.1"/>
    <property type="molecule type" value="Genomic_DNA"/>
</dbReference>
<keyword evidence="2" id="KW-1185">Reference proteome</keyword>
<dbReference type="PANTHER" id="PTHR13088">
    <property type="entry name" value="FAS APOPTOTIC INHIBITORY MOLECULE FAIM"/>
    <property type="match status" value="1"/>
</dbReference>
<dbReference type="InterPro" id="IPR010695">
    <property type="entry name" value="FAIM1"/>
</dbReference>
<evidence type="ECO:0000313" key="1">
    <source>
        <dbReference type="EMBL" id="KAJ8310670.1"/>
    </source>
</evidence>
<dbReference type="InterPro" id="IPR038513">
    <property type="entry name" value="FAIM1_dom_sf"/>
</dbReference>
<comment type="caution">
    <text evidence="1">The sequence shown here is derived from an EMBL/GenBank/DDBJ whole genome shotgun (WGS) entry which is preliminary data.</text>
</comment>
<name>A0ABQ9EZS5_TEGGR</name>
<proteinExistence type="predicted"/>
<dbReference type="Pfam" id="PF06905">
    <property type="entry name" value="FAIM1"/>
    <property type="match status" value="1"/>
</dbReference>
<gene>
    <name evidence="1" type="ORF">KUTeg_012535</name>
</gene>
<organism evidence="1 2">
    <name type="scientific">Tegillarca granosa</name>
    <name type="common">Malaysian cockle</name>
    <name type="synonym">Anadara granosa</name>
    <dbReference type="NCBI Taxonomy" id="220873"/>
    <lineage>
        <taxon>Eukaryota</taxon>
        <taxon>Metazoa</taxon>
        <taxon>Spiralia</taxon>
        <taxon>Lophotrochozoa</taxon>
        <taxon>Mollusca</taxon>
        <taxon>Bivalvia</taxon>
        <taxon>Autobranchia</taxon>
        <taxon>Pteriomorphia</taxon>
        <taxon>Arcoida</taxon>
        <taxon>Arcoidea</taxon>
        <taxon>Arcidae</taxon>
        <taxon>Tegillarca</taxon>
    </lineage>
</organism>
<dbReference type="Proteomes" id="UP001217089">
    <property type="component" value="Unassembled WGS sequence"/>
</dbReference>
<sequence length="173" mass="19677">MKMSVIFGAYHRMAKKKEIESKLKKKAQQQKGLLYLIVPKYIFKMSVILTACRHSKQKAVEKALKKRAEKQKEKRQKAMDAVHEQIGPLPTESPSTRIWTFLLDGNPYNKDTLDVYCNGNEVESRIDFEDDGNGNRIDFEVGPHKARITSEVNQCSKEGIVHTLTIDGSAVPE</sequence>
<protein>
    <submittedName>
        <fullName evidence="1">Uncharacterized protein</fullName>
    </submittedName>
</protein>
<dbReference type="PANTHER" id="PTHR13088:SF3">
    <property type="entry name" value="FAS APOPTOTIC INHIBITORY MOLECULE 1"/>
    <property type="match status" value="1"/>
</dbReference>